<comment type="catalytic activity">
    <reaction evidence="7">
        <text>a 2'-deoxyadenosine in DNA + S-adenosyl-L-methionine = an N(6)-methyl-2'-deoxyadenosine in DNA + S-adenosyl-L-homocysteine + H(+)</text>
        <dbReference type="Rhea" id="RHEA:15197"/>
        <dbReference type="Rhea" id="RHEA-COMP:12418"/>
        <dbReference type="Rhea" id="RHEA-COMP:12419"/>
        <dbReference type="ChEBI" id="CHEBI:15378"/>
        <dbReference type="ChEBI" id="CHEBI:57856"/>
        <dbReference type="ChEBI" id="CHEBI:59789"/>
        <dbReference type="ChEBI" id="CHEBI:90615"/>
        <dbReference type="ChEBI" id="CHEBI:90616"/>
        <dbReference type="EC" id="2.1.1.72"/>
    </reaction>
</comment>
<accession>A0A1G7S8Q1</accession>
<keyword evidence="5" id="KW-0949">S-adenosyl-L-methionine</keyword>
<dbReference type="InterPro" id="IPR002052">
    <property type="entry name" value="DNA_methylase_N6_adenine_CS"/>
</dbReference>
<dbReference type="CDD" id="cd02440">
    <property type="entry name" value="AdoMet_MTases"/>
    <property type="match status" value="1"/>
</dbReference>
<reference evidence="10 11" key="1">
    <citation type="submission" date="2016-10" db="EMBL/GenBank/DDBJ databases">
        <authorList>
            <person name="de Groot N.N."/>
        </authorList>
    </citation>
    <scope>NUCLEOTIDE SEQUENCE [LARGE SCALE GENOMIC DNA]</scope>
    <source>
        <strain evidence="10 11">DSM 569</strain>
    </source>
</reference>
<keyword evidence="6" id="KW-0680">Restriction system</keyword>
<protein>
    <recommendedName>
        <fullName evidence="2">site-specific DNA-methyltransferase (adenine-specific)</fullName>
        <ecNumber evidence="2">2.1.1.72</ecNumber>
    </recommendedName>
</protein>
<evidence type="ECO:0000256" key="3">
    <source>
        <dbReference type="ARBA" id="ARBA00022603"/>
    </source>
</evidence>
<comment type="similarity">
    <text evidence="1">Belongs to the N(4)/N(6)-methyltransferase family.</text>
</comment>
<feature type="domain" description="N6 adenine-specific DNA methyltransferase N-terminal" evidence="9">
    <location>
        <begin position="32"/>
        <end position="174"/>
    </location>
</feature>
<sequence length="534" mass="61302">MIVRNIEKFYKGLTYKEVKKVGQNNDGVLNFASTLWAAADRLRNNMEPSEYKHIVLGLIFLKYISDAFKYRQEELEYLMKDPKNEEYYCETEEEAQFILEDKDEYIAANVFYVPQEARYEYIMANAQRSDIGKLIDNAMDLLEKENSKQLRGVLPKVYAKAPLDPHTLGEIVNLIGSINFGKNEEKDVLGRVYEYFLSMFAQKEGKGGGEFFTPHSVVKLLVEMIQPLHGRVFDPCCGSGGMFVQSMRFVEVHAGKKGDISVYGQESNPTTYRLCKMNLAIRGIEADIRLGNSYIDDQFKDLRADYILANPPFNDSAWGADRLANDVRWKYGLPPDSNANYAWIQHFIYHLAPNGVAGFVLANGSMTTSNNAEYEIRKRIIEDNLVDCMVALPPQLFYTTGIPACLWFIRKGRETKETLFIDARKMGVMVDRTHRELTDEEIQKIAQTYQNWRNKNGYQDIKGFCASVSMEVIAQNDYILAPGRYVGVEDSQKDDIPFEEKMAELTEKLYQQMKEARRLDEIIKANLEELGYGE</sequence>
<dbReference type="Gene3D" id="1.20.1260.30">
    <property type="match status" value="1"/>
</dbReference>
<evidence type="ECO:0000256" key="1">
    <source>
        <dbReference type="ARBA" id="ARBA00006594"/>
    </source>
</evidence>
<evidence type="ECO:0000256" key="2">
    <source>
        <dbReference type="ARBA" id="ARBA00011900"/>
    </source>
</evidence>
<dbReference type="InterPro" id="IPR003356">
    <property type="entry name" value="DNA_methylase_A-5"/>
</dbReference>
<name>A0A1G7S8Q1_THETY</name>
<organism evidence="10 11">
    <name type="scientific">Thermoanaerobacter thermohydrosulfuricus</name>
    <name type="common">Clostridium thermohydrosulfuricum</name>
    <dbReference type="NCBI Taxonomy" id="1516"/>
    <lineage>
        <taxon>Bacteria</taxon>
        <taxon>Bacillati</taxon>
        <taxon>Bacillota</taxon>
        <taxon>Clostridia</taxon>
        <taxon>Thermoanaerobacterales</taxon>
        <taxon>Thermoanaerobacteraceae</taxon>
        <taxon>Thermoanaerobacter</taxon>
    </lineage>
</organism>
<evidence type="ECO:0000256" key="6">
    <source>
        <dbReference type="ARBA" id="ARBA00022747"/>
    </source>
</evidence>
<evidence type="ECO:0000259" key="8">
    <source>
        <dbReference type="Pfam" id="PF02384"/>
    </source>
</evidence>
<evidence type="ECO:0000313" key="11">
    <source>
        <dbReference type="Proteomes" id="UP000183404"/>
    </source>
</evidence>
<dbReference type="GO" id="GO:0009007">
    <property type="term" value="F:site-specific DNA-methyltransferase (adenine-specific) activity"/>
    <property type="evidence" value="ECO:0007669"/>
    <property type="project" value="UniProtKB-EC"/>
</dbReference>
<dbReference type="GO" id="GO:0009307">
    <property type="term" value="P:DNA restriction-modification system"/>
    <property type="evidence" value="ECO:0007669"/>
    <property type="project" value="UniProtKB-KW"/>
</dbReference>
<dbReference type="Gene3D" id="3.40.50.150">
    <property type="entry name" value="Vaccinia Virus protein VP39"/>
    <property type="match status" value="1"/>
</dbReference>
<dbReference type="GO" id="GO:0008170">
    <property type="term" value="F:N-methyltransferase activity"/>
    <property type="evidence" value="ECO:0007669"/>
    <property type="project" value="InterPro"/>
</dbReference>
<evidence type="ECO:0000259" key="9">
    <source>
        <dbReference type="Pfam" id="PF12161"/>
    </source>
</evidence>
<dbReference type="EMBL" id="FNBS01000049">
    <property type="protein sequence ID" value="SDG19324.1"/>
    <property type="molecule type" value="Genomic_DNA"/>
</dbReference>
<keyword evidence="4" id="KW-0808">Transferase</keyword>
<dbReference type="AlphaFoldDB" id="A0A1G7S8Q1"/>
<dbReference type="Proteomes" id="UP000183404">
    <property type="component" value="Unassembled WGS sequence"/>
</dbReference>
<feature type="domain" description="DNA methylase adenine-specific" evidence="8">
    <location>
        <begin position="185"/>
        <end position="493"/>
    </location>
</feature>
<dbReference type="InterPro" id="IPR052916">
    <property type="entry name" value="Type-I_RE_MTase_Subunit"/>
</dbReference>
<evidence type="ECO:0000256" key="7">
    <source>
        <dbReference type="ARBA" id="ARBA00047942"/>
    </source>
</evidence>
<evidence type="ECO:0000313" key="10">
    <source>
        <dbReference type="EMBL" id="SDG19324.1"/>
    </source>
</evidence>
<dbReference type="InterPro" id="IPR029063">
    <property type="entry name" value="SAM-dependent_MTases_sf"/>
</dbReference>
<dbReference type="PROSITE" id="PS00092">
    <property type="entry name" value="N6_MTASE"/>
    <property type="match status" value="1"/>
</dbReference>
<dbReference type="PANTHER" id="PTHR42998:SF1">
    <property type="entry name" value="TYPE I RESTRICTION ENZYME HINDI METHYLASE SUBUNIT"/>
    <property type="match status" value="1"/>
</dbReference>
<dbReference type="GO" id="GO:0032259">
    <property type="term" value="P:methylation"/>
    <property type="evidence" value="ECO:0007669"/>
    <property type="project" value="UniProtKB-KW"/>
</dbReference>
<evidence type="ECO:0000256" key="4">
    <source>
        <dbReference type="ARBA" id="ARBA00022679"/>
    </source>
</evidence>
<dbReference type="SUPFAM" id="SSF53335">
    <property type="entry name" value="S-adenosyl-L-methionine-dependent methyltransferases"/>
    <property type="match status" value="1"/>
</dbReference>
<evidence type="ECO:0000256" key="5">
    <source>
        <dbReference type="ARBA" id="ARBA00022691"/>
    </source>
</evidence>
<gene>
    <name evidence="10" type="ORF">SAMN04244560_01936</name>
</gene>
<dbReference type="EC" id="2.1.1.72" evidence="2"/>
<dbReference type="GO" id="GO:0003677">
    <property type="term" value="F:DNA binding"/>
    <property type="evidence" value="ECO:0007669"/>
    <property type="project" value="InterPro"/>
</dbReference>
<dbReference type="PRINTS" id="PR00507">
    <property type="entry name" value="N12N6MTFRASE"/>
</dbReference>
<dbReference type="Pfam" id="PF02384">
    <property type="entry name" value="N6_Mtase"/>
    <property type="match status" value="1"/>
</dbReference>
<keyword evidence="3" id="KW-0489">Methyltransferase</keyword>
<dbReference type="Pfam" id="PF12161">
    <property type="entry name" value="HsdM_N"/>
    <property type="match status" value="1"/>
</dbReference>
<proteinExistence type="inferred from homology"/>
<dbReference type="InterPro" id="IPR022749">
    <property type="entry name" value="D12N6_MeTrfase_N"/>
</dbReference>
<dbReference type="PANTHER" id="PTHR42998">
    <property type="entry name" value="TYPE I RESTRICTION ENZYME HINDVIIP M PROTEIN-RELATED"/>
    <property type="match status" value="1"/>
</dbReference>
<dbReference type="InterPro" id="IPR038333">
    <property type="entry name" value="T1MK-like_N_sf"/>
</dbReference>